<accession>A0A8K0V7H6</accession>
<dbReference type="InterPro" id="IPR035959">
    <property type="entry name" value="RutC-like_sf"/>
</dbReference>
<evidence type="ECO:0000256" key="1">
    <source>
        <dbReference type="ARBA" id="ARBA00010552"/>
    </source>
</evidence>
<dbReference type="Gene3D" id="3.30.1330.40">
    <property type="entry name" value="RutC-like"/>
    <property type="match status" value="1"/>
</dbReference>
<dbReference type="PANTHER" id="PTHR11803">
    <property type="entry name" value="2-IMINOBUTANOATE/2-IMINOPROPANOATE DEAMINASE RIDA"/>
    <property type="match status" value="1"/>
</dbReference>
<comment type="caution">
    <text evidence="2">The sequence shown here is derived from an EMBL/GenBank/DDBJ whole genome shotgun (WGS) entry which is preliminary data.</text>
</comment>
<dbReference type="RefSeq" id="WP_238713865.1">
    <property type="nucleotide sequence ID" value="NZ_JAEPBH010000023.1"/>
</dbReference>
<dbReference type="PANTHER" id="PTHR11803:SF58">
    <property type="entry name" value="PROTEIN HMF1-RELATED"/>
    <property type="match status" value="1"/>
</dbReference>
<evidence type="ECO:0000313" key="3">
    <source>
        <dbReference type="Proteomes" id="UP000659047"/>
    </source>
</evidence>
<evidence type="ECO:0000313" key="2">
    <source>
        <dbReference type="EMBL" id="MBK4715647.1"/>
    </source>
</evidence>
<organism evidence="2 3">
    <name type="scientific">Tenebrionibacter intestinalis</name>
    <dbReference type="NCBI Taxonomy" id="2799638"/>
    <lineage>
        <taxon>Bacteria</taxon>
        <taxon>Pseudomonadati</taxon>
        <taxon>Pseudomonadota</taxon>
        <taxon>Gammaproteobacteria</taxon>
        <taxon>Enterobacterales</taxon>
        <taxon>Enterobacteriaceae</taxon>
        <taxon>Tenebrionibacter/Tenebrionicola group</taxon>
        <taxon>Tenebrionibacter</taxon>
    </lineage>
</organism>
<gene>
    <name evidence="2" type="ORF">JJB97_09935</name>
</gene>
<dbReference type="GO" id="GO:0005829">
    <property type="term" value="C:cytosol"/>
    <property type="evidence" value="ECO:0007669"/>
    <property type="project" value="TreeGrafter"/>
</dbReference>
<dbReference type="GO" id="GO:0019239">
    <property type="term" value="F:deaminase activity"/>
    <property type="evidence" value="ECO:0007669"/>
    <property type="project" value="TreeGrafter"/>
</dbReference>
<dbReference type="Proteomes" id="UP000659047">
    <property type="component" value="Unassembled WGS sequence"/>
</dbReference>
<proteinExistence type="inferred from homology"/>
<dbReference type="AlphaFoldDB" id="A0A8K0V7H6"/>
<dbReference type="Pfam" id="PF01042">
    <property type="entry name" value="Ribonuc_L-PSP"/>
    <property type="match status" value="1"/>
</dbReference>
<dbReference type="SUPFAM" id="SSF55298">
    <property type="entry name" value="YjgF-like"/>
    <property type="match status" value="1"/>
</dbReference>
<keyword evidence="3" id="KW-1185">Reference proteome</keyword>
<reference evidence="2" key="1">
    <citation type="submission" date="2021-01" db="EMBL/GenBank/DDBJ databases">
        <title>Intestinitalea alba gen. nov., sp. nov., a novel genus of the family Enterobacteriaceae, isolated from the gut of the plastic-eating mealworm Tenebrio molitor L.</title>
        <authorList>
            <person name="Yang Y."/>
        </authorList>
    </citation>
    <scope>NUCLEOTIDE SEQUENCE</scope>
    <source>
        <strain evidence="2">BIT-L3</strain>
    </source>
</reference>
<dbReference type="InterPro" id="IPR006175">
    <property type="entry name" value="YjgF/YER057c/UK114"/>
</dbReference>
<dbReference type="EMBL" id="JAEPBH010000023">
    <property type="protein sequence ID" value="MBK4715647.1"/>
    <property type="molecule type" value="Genomic_DNA"/>
</dbReference>
<comment type="similarity">
    <text evidence="1">Belongs to the RutC family.</text>
</comment>
<protein>
    <submittedName>
        <fullName evidence="2">RidA family protein</fullName>
    </submittedName>
</protein>
<name>A0A8K0V7H6_9ENTR</name>
<sequence>MSTSKTYSQLPRTMGPYVHAVRHHDTLYVSGLTAANTEAQSARLEEQTAEILRQLEVILAHEQRGKLDLIKLTIYLRDINTLPLIRTLLLTFFSGHFPACTMVEVSGLVHPDLLIEVEGIIALA</sequence>
<dbReference type="CDD" id="cd00448">
    <property type="entry name" value="YjgF_YER057c_UK114_family"/>
    <property type="match status" value="1"/>
</dbReference>